<keyword evidence="2" id="KW-1185">Reference proteome</keyword>
<sequence>MYKVLIIEDDPMIGDIGSPDSFDDCSGANRGNNLFGV</sequence>
<proteinExistence type="predicted"/>
<dbReference type="EMBL" id="JAGGKV010000003">
    <property type="protein sequence ID" value="MBP1962506.1"/>
    <property type="molecule type" value="Genomic_DNA"/>
</dbReference>
<name>A0ABS4HV43_9BACL</name>
<gene>
    <name evidence="1" type="ORF">J2Z65_001705</name>
</gene>
<dbReference type="Proteomes" id="UP001519344">
    <property type="component" value="Unassembled WGS sequence"/>
</dbReference>
<organism evidence="1 2">
    <name type="scientific">Paenibacillus aceris</name>
    <dbReference type="NCBI Taxonomy" id="869555"/>
    <lineage>
        <taxon>Bacteria</taxon>
        <taxon>Bacillati</taxon>
        <taxon>Bacillota</taxon>
        <taxon>Bacilli</taxon>
        <taxon>Bacillales</taxon>
        <taxon>Paenibacillaceae</taxon>
        <taxon>Paenibacillus</taxon>
    </lineage>
</organism>
<protein>
    <submittedName>
        <fullName evidence="1">Response regulator of citrate/malate metabolism</fullName>
    </submittedName>
</protein>
<reference evidence="1 2" key="1">
    <citation type="submission" date="2021-03" db="EMBL/GenBank/DDBJ databases">
        <title>Genomic Encyclopedia of Type Strains, Phase IV (KMG-IV): sequencing the most valuable type-strain genomes for metagenomic binning, comparative biology and taxonomic classification.</title>
        <authorList>
            <person name="Goeker M."/>
        </authorList>
    </citation>
    <scope>NUCLEOTIDE SEQUENCE [LARGE SCALE GENOMIC DNA]</scope>
    <source>
        <strain evidence="1 2">DSM 24950</strain>
    </source>
</reference>
<evidence type="ECO:0000313" key="2">
    <source>
        <dbReference type="Proteomes" id="UP001519344"/>
    </source>
</evidence>
<evidence type="ECO:0000313" key="1">
    <source>
        <dbReference type="EMBL" id="MBP1962506.1"/>
    </source>
</evidence>
<accession>A0ABS4HV43</accession>
<comment type="caution">
    <text evidence="1">The sequence shown here is derived from an EMBL/GenBank/DDBJ whole genome shotgun (WGS) entry which is preliminary data.</text>
</comment>